<dbReference type="EMBL" id="KZ819935">
    <property type="protein sequence ID" value="PWN50410.1"/>
    <property type="molecule type" value="Genomic_DNA"/>
</dbReference>
<sequence length="255" mass="27810">MKEIRKIEICSLYPSLLLPFAPLLFPTSSFFLLSSFTNGRNQTGAQKKKKIIKNFVGQPANPWTLGNFHLWSRTCAHSLLLDSSCEWNLDGLGRFVDWVLPRDSTLGSHPPCLWLCVGGLGFVFIVVFFKKKKKKKKNDVVGSLSTTEPKATSALEPVKENKVEAGSGEDQVTSKIEEEKATSTVAGDKVETGGSESSSSSMVSYLLVVVFLAGSASLAVWKMGGWQNTKLTLSQLFKRGLAAADSRGNYAGLPR</sequence>
<dbReference type="Proteomes" id="UP000245626">
    <property type="component" value="Unassembled WGS sequence"/>
</dbReference>
<name>A0ACD0NX46_9BASI</name>
<accession>A0ACD0NX46</accession>
<evidence type="ECO:0000313" key="2">
    <source>
        <dbReference type="Proteomes" id="UP000245626"/>
    </source>
</evidence>
<proteinExistence type="predicted"/>
<protein>
    <submittedName>
        <fullName evidence="1">Uncharacterized protein</fullName>
    </submittedName>
</protein>
<organism evidence="1 2">
    <name type="scientific">Violaceomyces palustris</name>
    <dbReference type="NCBI Taxonomy" id="1673888"/>
    <lineage>
        <taxon>Eukaryota</taxon>
        <taxon>Fungi</taxon>
        <taxon>Dikarya</taxon>
        <taxon>Basidiomycota</taxon>
        <taxon>Ustilaginomycotina</taxon>
        <taxon>Ustilaginomycetes</taxon>
        <taxon>Violaceomycetales</taxon>
        <taxon>Violaceomycetaceae</taxon>
        <taxon>Violaceomyces</taxon>
    </lineage>
</organism>
<gene>
    <name evidence="1" type="ORF">IE53DRAFT_97432</name>
</gene>
<reference evidence="1 2" key="1">
    <citation type="journal article" date="2018" name="Mol. Biol. Evol.">
        <title>Broad Genomic Sampling Reveals a Smut Pathogenic Ancestry of the Fungal Clade Ustilaginomycotina.</title>
        <authorList>
            <person name="Kijpornyongpan T."/>
            <person name="Mondo S.J."/>
            <person name="Barry K."/>
            <person name="Sandor L."/>
            <person name="Lee J."/>
            <person name="Lipzen A."/>
            <person name="Pangilinan J."/>
            <person name="LaButti K."/>
            <person name="Hainaut M."/>
            <person name="Henrissat B."/>
            <person name="Grigoriev I.V."/>
            <person name="Spatafora J.W."/>
            <person name="Aime M.C."/>
        </authorList>
    </citation>
    <scope>NUCLEOTIDE SEQUENCE [LARGE SCALE GENOMIC DNA]</scope>
    <source>
        <strain evidence="1 2">SA 807</strain>
    </source>
</reference>
<evidence type="ECO:0000313" key="1">
    <source>
        <dbReference type="EMBL" id="PWN50410.1"/>
    </source>
</evidence>
<keyword evidence="2" id="KW-1185">Reference proteome</keyword>